<accession>A0A061DEA5</accession>
<dbReference type="EMBL" id="LK391709">
    <property type="protein sequence ID" value="CDR96975.1"/>
    <property type="molecule type" value="Genomic_DNA"/>
</dbReference>
<dbReference type="Proteomes" id="UP000033188">
    <property type="component" value="Chromosome 3"/>
</dbReference>
<dbReference type="RefSeq" id="XP_012769161.1">
    <property type="nucleotide sequence ID" value="XM_012913707.1"/>
</dbReference>
<keyword evidence="2" id="KW-1185">Reference proteome</keyword>
<organism evidence="1 2">
    <name type="scientific">Babesia bigemina</name>
    <dbReference type="NCBI Taxonomy" id="5866"/>
    <lineage>
        <taxon>Eukaryota</taxon>
        <taxon>Sar</taxon>
        <taxon>Alveolata</taxon>
        <taxon>Apicomplexa</taxon>
        <taxon>Aconoidasida</taxon>
        <taxon>Piroplasmida</taxon>
        <taxon>Babesiidae</taxon>
        <taxon>Babesia</taxon>
    </lineage>
</organism>
<dbReference type="VEuPathDB" id="PiroplasmaDB:BBBOND_0308780"/>
<name>A0A061DEA5_BABBI</name>
<evidence type="ECO:0000313" key="1">
    <source>
        <dbReference type="EMBL" id="CDR96975.1"/>
    </source>
</evidence>
<protein>
    <submittedName>
        <fullName evidence="1">Uncharacterized protein</fullName>
    </submittedName>
</protein>
<gene>
    <name evidence="1" type="ORF">BBBOND_0308780</name>
</gene>
<dbReference type="AlphaFoldDB" id="A0A061DEA5"/>
<sequence>MGTSNVILRDVTGSAADGSHLAANVAPVGDHQCPCLRLRGVGAAVVEGTGSGSGDWERQWLRSAGGEDVERGSVYTV</sequence>
<reference evidence="2" key="1">
    <citation type="journal article" date="2014" name="Nucleic Acids Res.">
        <title>The evolutionary dynamics of variant antigen genes in Babesia reveal a history of genomic innovation underlying host-parasite interaction.</title>
        <authorList>
            <person name="Jackson A.P."/>
            <person name="Otto T.D."/>
            <person name="Darby A."/>
            <person name="Ramaprasad A."/>
            <person name="Xia D."/>
            <person name="Echaide I.E."/>
            <person name="Farber M."/>
            <person name="Gahlot S."/>
            <person name="Gamble J."/>
            <person name="Gupta D."/>
            <person name="Gupta Y."/>
            <person name="Jackson L."/>
            <person name="Malandrin L."/>
            <person name="Malas T.B."/>
            <person name="Moussa E."/>
            <person name="Nair M."/>
            <person name="Reid A.J."/>
            <person name="Sanders M."/>
            <person name="Sharma J."/>
            <person name="Tracey A."/>
            <person name="Quail M.A."/>
            <person name="Weir W."/>
            <person name="Wastling J.M."/>
            <person name="Hall N."/>
            <person name="Willadsen P."/>
            <person name="Lingelbach K."/>
            <person name="Shiels B."/>
            <person name="Tait A."/>
            <person name="Berriman M."/>
            <person name="Allred D.R."/>
            <person name="Pain A."/>
        </authorList>
    </citation>
    <scope>NUCLEOTIDE SEQUENCE [LARGE SCALE GENOMIC DNA]</scope>
    <source>
        <strain evidence="2">Bond</strain>
    </source>
</reference>
<dbReference type="GeneID" id="24565516"/>
<proteinExistence type="predicted"/>
<dbReference type="KEGG" id="bbig:BBBOND_0308780"/>
<evidence type="ECO:0000313" key="2">
    <source>
        <dbReference type="Proteomes" id="UP000033188"/>
    </source>
</evidence>